<reference evidence="4 5" key="1">
    <citation type="journal article" date="2015" name="Proc. Natl. Acad. Sci. U.S.A.">
        <title>The resurrection genome of Boea hygrometrica: A blueprint for survival of dehydration.</title>
        <authorList>
            <person name="Xiao L."/>
            <person name="Yang G."/>
            <person name="Zhang L."/>
            <person name="Yang X."/>
            <person name="Zhao S."/>
            <person name="Ji Z."/>
            <person name="Zhou Q."/>
            <person name="Hu M."/>
            <person name="Wang Y."/>
            <person name="Chen M."/>
            <person name="Xu Y."/>
            <person name="Jin H."/>
            <person name="Xiao X."/>
            <person name="Hu G."/>
            <person name="Bao F."/>
            <person name="Hu Y."/>
            <person name="Wan P."/>
            <person name="Li L."/>
            <person name="Deng X."/>
            <person name="Kuang T."/>
            <person name="Xiang C."/>
            <person name="Zhu J.K."/>
            <person name="Oliver M.J."/>
            <person name="He Y."/>
        </authorList>
    </citation>
    <scope>NUCLEOTIDE SEQUENCE [LARGE SCALE GENOMIC DNA]</scope>
    <source>
        <strain evidence="5">cv. XS01</strain>
    </source>
</reference>
<dbReference type="CDD" id="cd00178">
    <property type="entry name" value="beta-trefoil_STI"/>
    <property type="match status" value="1"/>
</dbReference>
<evidence type="ECO:0000256" key="2">
    <source>
        <dbReference type="ARBA" id="ARBA00023157"/>
    </source>
</evidence>
<comment type="similarity">
    <text evidence="1">Belongs to the protease inhibitor I3 (leguminous Kunitz-type inhibitor) family.</text>
</comment>
<dbReference type="AlphaFoldDB" id="A0A2Z7ACG4"/>
<dbReference type="Proteomes" id="UP000250235">
    <property type="component" value="Unassembled WGS sequence"/>
</dbReference>
<accession>A0A2Z7ACG4</accession>
<gene>
    <name evidence="4" type="ORF">F511_12058</name>
</gene>
<dbReference type="EMBL" id="KV019034">
    <property type="protein sequence ID" value="KZV16602.1"/>
    <property type="molecule type" value="Genomic_DNA"/>
</dbReference>
<dbReference type="SMART" id="SM00452">
    <property type="entry name" value="STI"/>
    <property type="match status" value="1"/>
</dbReference>
<name>A0A2Z7ACG4_9LAMI</name>
<dbReference type="SUPFAM" id="SSF50386">
    <property type="entry name" value="STI-like"/>
    <property type="match status" value="1"/>
</dbReference>
<dbReference type="PANTHER" id="PTHR33107">
    <property type="entry name" value="KUNITZ TRYPSIN INHIBITOR 2"/>
    <property type="match status" value="1"/>
</dbReference>
<dbReference type="Pfam" id="PF00197">
    <property type="entry name" value="Kunitz_legume"/>
    <property type="match status" value="1"/>
</dbReference>
<dbReference type="InterPro" id="IPR002160">
    <property type="entry name" value="Prot_inh_Kunz-lg"/>
</dbReference>
<feature type="chain" id="PRO_5016299198" evidence="3">
    <location>
        <begin position="26"/>
        <end position="218"/>
    </location>
</feature>
<keyword evidence="5" id="KW-1185">Reference proteome</keyword>
<organism evidence="4 5">
    <name type="scientific">Dorcoceras hygrometricum</name>
    <dbReference type="NCBI Taxonomy" id="472368"/>
    <lineage>
        <taxon>Eukaryota</taxon>
        <taxon>Viridiplantae</taxon>
        <taxon>Streptophyta</taxon>
        <taxon>Embryophyta</taxon>
        <taxon>Tracheophyta</taxon>
        <taxon>Spermatophyta</taxon>
        <taxon>Magnoliopsida</taxon>
        <taxon>eudicotyledons</taxon>
        <taxon>Gunneridae</taxon>
        <taxon>Pentapetalae</taxon>
        <taxon>asterids</taxon>
        <taxon>lamiids</taxon>
        <taxon>Lamiales</taxon>
        <taxon>Gesneriaceae</taxon>
        <taxon>Didymocarpoideae</taxon>
        <taxon>Trichosporeae</taxon>
        <taxon>Loxocarpinae</taxon>
        <taxon>Dorcoceras</taxon>
    </lineage>
</organism>
<keyword evidence="2" id="KW-1015">Disulfide bond</keyword>
<dbReference type="Gene3D" id="2.80.10.50">
    <property type="match status" value="1"/>
</dbReference>
<dbReference type="GO" id="GO:0004866">
    <property type="term" value="F:endopeptidase inhibitor activity"/>
    <property type="evidence" value="ECO:0007669"/>
    <property type="project" value="InterPro"/>
</dbReference>
<evidence type="ECO:0000313" key="4">
    <source>
        <dbReference type="EMBL" id="KZV16602.1"/>
    </source>
</evidence>
<dbReference type="OrthoDB" id="1918435at2759"/>
<protein>
    <submittedName>
        <fullName evidence="4">Miraculin-like</fullName>
    </submittedName>
</protein>
<proteinExistence type="inferred from homology"/>
<feature type="signal peptide" evidence="3">
    <location>
        <begin position="1"/>
        <end position="25"/>
    </location>
</feature>
<dbReference type="InterPro" id="IPR056368">
    <property type="entry name" value="KTI1"/>
</dbReference>
<dbReference type="PRINTS" id="PR00291">
    <property type="entry name" value="KUNITZINHBTR"/>
</dbReference>
<evidence type="ECO:0000256" key="1">
    <source>
        <dbReference type="ARBA" id="ARBA00005440"/>
    </source>
</evidence>
<dbReference type="PANTHER" id="PTHR33107:SF81">
    <property type="entry name" value="TRYPSIN INHIBITOR A"/>
    <property type="match status" value="1"/>
</dbReference>
<dbReference type="InterPro" id="IPR011065">
    <property type="entry name" value="Kunitz_inhibitor_STI-like_sf"/>
</dbReference>
<dbReference type="PROSITE" id="PS00283">
    <property type="entry name" value="SOYBEAN_KUNITZ"/>
    <property type="match status" value="1"/>
</dbReference>
<sequence length="218" mass="23881">MEIKRKPTIITIFIKLLYLSCPTFCQPPADSVRDVEGNELQTHIKYHIFSAGGGGGGLCLSARDHRYPCPHNVMQETNSSSTGLSVEIFPADHRQAIKLSADVNLAFLAATVCVQSTVWRVGGVDPFTGRRYVRSDGELGLAGGSRFKIARKGSGVGYYKMVHCPSPRGVDDTCEDVGVFVENNRRWLGLGGDTLFIVFKKVDPRSTDNKQSKISCLL</sequence>
<keyword evidence="3" id="KW-0732">Signal</keyword>
<evidence type="ECO:0000256" key="3">
    <source>
        <dbReference type="SAM" id="SignalP"/>
    </source>
</evidence>
<evidence type="ECO:0000313" key="5">
    <source>
        <dbReference type="Proteomes" id="UP000250235"/>
    </source>
</evidence>